<keyword evidence="2" id="KW-1185">Reference proteome</keyword>
<evidence type="ECO:0000313" key="2">
    <source>
        <dbReference type="Proteomes" id="UP001279734"/>
    </source>
</evidence>
<sequence>MKSSRRRSLEICISGLPQMTRRLVTIWTMMDELIESALLLPIRMSFPRFAVGGGFAKRKPSRRPTAFFGSVFNSGAQRKRCDDG</sequence>
<protein>
    <submittedName>
        <fullName evidence="1">Uncharacterized protein</fullName>
    </submittedName>
</protein>
<gene>
    <name evidence="1" type="ORF">Nepgr_024762</name>
</gene>
<reference evidence="1" key="1">
    <citation type="submission" date="2023-05" db="EMBL/GenBank/DDBJ databases">
        <title>Nepenthes gracilis genome sequencing.</title>
        <authorList>
            <person name="Fukushima K."/>
        </authorList>
    </citation>
    <scope>NUCLEOTIDE SEQUENCE</scope>
    <source>
        <strain evidence="1">SING2019-196</strain>
    </source>
</reference>
<proteinExistence type="predicted"/>
<evidence type="ECO:0000313" key="1">
    <source>
        <dbReference type="EMBL" id="GMH22919.1"/>
    </source>
</evidence>
<dbReference type="EMBL" id="BSYO01000025">
    <property type="protein sequence ID" value="GMH22919.1"/>
    <property type="molecule type" value="Genomic_DNA"/>
</dbReference>
<accession>A0AAD3Y0C7</accession>
<comment type="caution">
    <text evidence="1">The sequence shown here is derived from an EMBL/GenBank/DDBJ whole genome shotgun (WGS) entry which is preliminary data.</text>
</comment>
<dbReference type="AlphaFoldDB" id="A0AAD3Y0C7"/>
<name>A0AAD3Y0C7_NEPGR</name>
<dbReference type="Proteomes" id="UP001279734">
    <property type="component" value="Unassembled WGS sequence"/>
</dbReference>
<organism evidence="1 2">
    <name type="scientific">Nepenthes gracilis</name>
    <name type="common">Slender pitcher plant</name>
    <dbReference type="NCBI Taxonomy" id="150966"/>
    <lineage>
        <taxon>Eukaryota</taxon>
        <taxon>Viridiplantae</taxon>
        <taxon>Streptophyta</taxon>
        <taxon>Embryophyta</taxon>
        <taxon>Tracheophyta</taxon>
        <taxon>Spermatophyta</taxon>
        <taxon>Magnoliopsida</taxon>
        <taxon>eudicotyledons</taxon>
        <taxon>Gunneridae</taxon>
        <taxon>Pentapetalae</taxon>
        <taxon>Caryophyllales</taxon>
        <taxon>Nepenthaceae</taxon>
        <taxon>Nepenthes</taxon>
    </lineage>
</organism>